<evidence type="ECO:0000256" key="1">
    <source>
        <dbReference type="ARBA" id="ARBA00005964"/>
    </source>
</evidence>
<organism evidence="5 6">
    <name type="scientific">Rothia amarae</name>
    <dbReference type="NCBI Taxonomy" id="169480"/>
    <lineage>
        <taxon>Bacteria</taxon>
        <taxon>Bacillati</taxon>
        <taxon>Actinomycetota</taxon>
        <taxon>Actinomycetes</taxon>
        <taxon>Micrococcales</taxon>
        <taxon>Micrococcaceae</taxon>
        <taxon>Rothia</taxon>
    </lineage>
</organism>
<dbReference type="InterPro" id="IPR002018">
    <property type="entry name" value="CarbesteraseB"/>
</dbReference>
<dbReference type="KEGG" id="rama:IDM48_00390"/>
<protein>
    <recommendedName>
        <fullName evidence="3">Carboxylic ester hydrolase</fullName>
        <ecNumber evidence="3">3.1.1.-</ecNumber>
    </recommendedName>
</protein>
<dbReference type="SUPFAM" id="SSF53474">
    <property type="entry name" value="alpha/beta-Hydrolases"/>
    <property type="match status" value="1"/>
</dbReference>
<name>A0A7H2BJW1_9MICC</name>
<dbReference type="AlphaFoldDB" id="A0A7H2BJW1"/>
<evidence type="ECO:0000256" key="2">
    <source>
        <dbReference type="ARBA" id="ARBA00022801"/>
    </source>
</evidence>
<dbReference type="Pfam" id="PF00135">
    <property type="entry name" value="COesterase"/>
    <property type="match status" value="1"/>
</dbReference>
<dbReference type="RefSeq" id="WP_190617553.1">
    <property type="nucleotide sequence ID" value="NZ_CP061538.1"/>
</dbReference>
<dbReference type="EC" id="3.1.1.-" evidence="3"/>
<evidence type="ECO:0000313" key="6">
    <source>
        <dbReference type="Proteomes" id="UP000516421"/>
    </source>
</evidence>
<evidence type="ECO:0000313" key="5">
    <source>
        <dbReference type="EMBL" id="QNV39957.1"/>
    </source>
</evidence>
<comment type="similarity">
    <text evidence="1 3">Belongs to the type-B carboxylesterase/lipase family.</text>
</comment>
<dbReference type="Gene3D" id="3.40.50.1820">
    <property type="entry name" value="alpha/beta hydrolase"/>
    <property type="match status" value="1"/>
</dbReference>
<dbReference type="PROSITE" id="PS00122">
    <property type="entry name" value="CARBOXYLESTERASE_B_1"/>
    <property type="match status" value="1"/>
</dbReference>
<accession>A0A7H2BJW1</accession>
<dbReference type="PANTHER" id="PTHR11559">
    <property type="entry name" value="CARBOXYLESTERASE"/>
    <property type="match status" value="1"/>
</dbReference>
<evidence type="ECO:0000256" key="3">
    <source>
        <dbReference type="RuleBase" id="RU361235"/>
    </source>
</evidence>
<dbReference type="EMBL" id="CP061538">
    <property type="protein sequence ID" value="QNV39957.1"/>
    <property type="molecule type" value="Genomic_DNA"/>
</dbReference>
<dbReference type="GO" id="GO:0016787">
    <property type="term" value="F:hydrolase activity"/>
    <property type="evidence" value="ECO:0007669"/>
    <property type="project" value="UniProtKB-KW"/>
</dbReference>
<proteinExistence type="inferred from homology"/>
<evidence type="ECO:0000259" key="4">
    <source>
        <dbReference type="Pfam" id="PF00135"/>
    </source>
</evidence>
<dbReference type="InterPro" id="IPR019826">
    <property type="entry name" value="Carboxylesterase_B_AS"/>
</dbReference>
<keyword evidence="2 3" id="KW-0378">Hydrolase</keyword>
<gene>
    <name evidence="5" type="ORF">IDM48_00390</name>
</gene>
<dbReference type="InterPro" id="IPR029058">
    <property type="entry name" value="AB_hydrolase_fold"/>
</dbReference>
<dbReference type="Proteomes" id="UP000516421">
    <property type="component" value="Chromosome"/>
</dbReference>
<reference evidence="5 6" key="1">
    <citation type="submission" date="2020-09" db="EMBL/GenBank/DDBJ databases">
        <title>Investigation of environmental microbe.</title>
        <authorList>
            <person name="Ou Y."/>
            <person name="Kang Q."/>
        </authorList>
    </citation>
    <scope>NUCLEOTIDE SEQUENCE [LARGE SCALE GENOMIC DNA]</scope>
    <source>
        <strain evidence="5 6">KJZ-9</strain>
    </source>
</reference>
<keyword evidence="6" id="KW-1185">Reference proteome</keyword>
<dbReference type="InterPro" id="IPR050309">
    <property type="entry name" value="Type-B_Carboxylest/Lipase"/>
</dbReference>
<feature type="domain" description="Carboxylesterase type B" evidence="4">
    <location>
        <begin position="23"/>
        <end position="322"/>
    </location>
</feature>
<sequence>MRPVETPVGTLLAVEDGAVVRASGIPYARAERFRYPRSVRLADFGDPFVADSPAPAAPQFLRGKDGDIRQSVLMSEECQNLSIVFPADVAPSEKLPVMVYFHGGSYVVGSGDGARYNPVRLVADERVVVVTVTYRLGLLGFLGGSKERPANLGLLDAREALRWVKQNISAFGGDSENITLFGQSAGGDLVTQLLLAEGVVDEGLVHRTICQSAPIELVNRKQKLAAAMVKKTSDIPADAPVEIFAERGWKMLVQSPIYDGLYSAMMPFGTLYGHYPLPNVEQVEDAWKKIAQRVDVLIGANMRESAYFVPQPPKYLGKMAQKVAELLVEKGSCEMYIEPARRFVRRHRAAGGNATSYLLRVGHPLNYHYSAHCTELALLFENSCWDGDKLLAGSYPNERAEQGRALRAIWAEFARSGVIRSELAERARIEFA</sequence>